<dbReference type="Proteomes" id="UP000243797">
    <property type="component" value="Unassembled WGS sequence"/>
</dbReference>
<reference evidence="16 17" key="1">
    <citation type="submission" date="2017-06" db="EMBL/GenBank/DDBJ databases">
        <title>Draft genome sequence of a variant of Elsinoe murrayae.</title>
        <authorList>
            <person name="Cheng Q."/>
        </authorList>
    </citation>
    <scope>NUCLEOTIDE SEQUENCE [LARGE SCALE GENOMIC DNA]</scope>
    <source>
        <strain evidence="16 17">CQ-2017a</strain>
    </source>
</reference>
<evidence type="ECO:0000256" key="3">
    <source>
        <dbReference type="ARBA" id="ARBA00005634"/>
    </source>
</evidence>
<accession>A0A2K1QZ33</accession>
<keyword evidence="17" id="KW-1185">Reference proteome</keyword>
<dbReference type="InterPro" id="IPR003137">
    <property type="entry name" value="PA_domain"/>
</dbReference>
<dbReference type="Pfam" id="PF02225">
    <property type="entry name" value="PA"/>
    <property type="match status" value="1"/>
</dbReference>
<dbReference type="GO" id="GO:0004177">
    <property type="term" value="F:aminopeptidase activity"/>
    <property type="evidence" value="ECO:0007669"/>
    <property type="project" value="UniProtKB-KW"/>
</dbReference>
<keyword evidence="5 16" id="KW-0031">Aminopeptidase</keyword>
<keyword evidence="11 13" id="KW-0862">Zinc</keyword>
<dbReference type="CDD" id="cd03876">
    <property type="entry name" value="M28_SGAP_like"/>
    <property type="match status" value="1"/>
</dbReference>
<evidence type="ECO:0000256" key="4">
    <source>
        <dbReference type="ARBA" id="ARBA00005957"/>
    </source>
</evidence>
<keyword evidence="9 13" id="KW-0732">Signal</keyword>
<keyword evidence="8 13" id="KW-0479">Metal-binding</keyword>
<evidence type="ECO:0000256" key="5">
    <source>
        <dbReference type="ARBA" id="ARBA00022438"/>
    </source>
</evidence>
<dbReference type="EC" id="3.4.-.-" evidence="13"/>
<dbReference type="InParanoid" id="A0A2K1QZ33"/>
<evidence type="ECO:0000256" key="2">
    <source>
        <dbReference type="ARBA" id="ARBA00004613"/>
    </source>
</evidence>
<evidence type="ECO:0000256" key="8">
    <source>
        <dbReference type="ARBA" id="ARBA00022723"/>
    </source>
</evidence>
<keyword evidence="10 13" id="KW-0378">Hydrolase</keyword>
<evidence type="ECO:0000256" key="9">
    <source>
        <dbReference type="ARBA" id="ARBA00022729"/>
    </source>
</evidence>
<dbReference type="PANTHER" id="PTHR12147:SF26">
    <property type="entry name" value="PEPTIDASE M28 DOMAIN-CONTAINING PROTEIN"/>
    <property type="match status" value="1"/>
</dbReference>
<feature type="domain" description="PA" evidence="14">
    <location>
        <begin position="136"/>
        <end position="224"/>
    </location>
</feature>
<comment type="subcellular location">
    <subcellularLocation>
        <location evidence="2">Secreted</location>
    </subcellularLocation>
</comment>
<comment type="cofactor">
    <cofactor evidence="1">
        <name>Zn(2+)</name>
        <dbReference type="ChEBI" id="CHEBI:29105"/>
    </cofactor>
</comment>
<keyword evidence="7 13" id="KW-0645">Protease</keyword>
<dbReference type="InterPro" id="IPR046450">
    <property type="entry name" value="PA_dom_sf"/>
</dbReference>
<gene>
    <name evidence="16" type="ORF">CAC42_5762</name>
</gene>
<feature type="signal peptide" evidence="13">
    <location>
        <begin position="1"/>
        <end position="19"/>
    </location>
</feature>
<dbReference type="InterPro" id="IPR045175">
    <property type="entry name" value="M28_fam"/>
</dbReference>
<comment type="similarity">
    <text evidence="3">Belongs to the peptidase M28 family. M28B subfamily.</text>
</comment>
<evidence type="ECO:0000313" key="17">
    <source>
        <dbReference type="Proteomes" id="UP000243797"/>
    </source>
</evidence>
<evidence type="ECO:0000256" key="12">
    <source>
        <dbReference type="ARBA" id="ARBA00023180"/>
    </source>
</evidence>
<evidence type="ECO:0000259" key="14">
    <source>
        <dbReference type="Pfam" id="PF02225"/>
    </source>
</evidence>
<evidence type="ECO:0000256" key="13">
    <source>
        <dbReference type="RuleBase" id="RU361240"/>
    </source>
</evidence>
<feature type="chain" id="PRO_5014208010" description="Peptide hydrolase" evidence="13">
    <location>
        <begin position="20"/>
        <end position="508"/>
    </location>
</feature>
<evidence type="ECO:0000313" key="16">
    <source>
        <dbReference type="EMBL" id="PNS20312.1"/>
    </source>
</evidence>
<evidence type="ECO:0000256" key="10">
    <source>
        <dbReference type="ARBA" id="ARBA00022801"/>
    </source>
</evidence>
<keyword evidence="6" id="KW-0964">Secreted</keyword>
<dbReference type="GO" id="GO:0006508">
    <property type="term" value="P:proteolysis"/>
    <property type="evidence" value="ECO:0007669"/>
    <property type="project" value="UniProtKB-KW"/>
</dbReference>
<dbReference type="OrthoDB" id="10013407at2759"/>
<comment type="caution">
    <text evidence="16">The sequence shown here is derived from an EMBL/GenBank/DDBJ whole genome shotgun (WGS) entry which is preliminary data.</text>
</comment>
<dbReference type="EMBL" id="NKHZ01000025">
    <property type="protein sequence ID" value="PNS20312.1"/>
    <property type="molecule type" value="Genomic_DNA"/>
</dbReference>
<dbReference type="InterPro" id="IPR007484">
    <property type="entry name" value="Peptidase_M28"/>
</dbReference>
<dbReference type="SUPFAM" id="SSF52025">
    <property type="entry name" value="PA domain"/>
    <property type="match status" value="1"/>
</dbReference>
<dbReference type="Gene3D" id="3.40.630.10">
    <property type="entry name" value="Zn peptidases"/>
    <property type="match status" value="1"/>
</dbReference>
<dbReference type="Pfam" id="PF04389">
    <property type="entry name" value="Peptidase_M28"/>
    <property type="match status" value="1"/>
</dbReference>
<dbReference type="FunCoup" id="A0A2K1QZ33">
    <property type="interactions" value="30"/>
</dbReference>
<name>A0A2K1QZ33_9PEZI</name>
<dbReference type="SUPFAM" id="SSF53187">
    <property type="entry name" value="Zn-dependent exopeptidases"/>
    <property type="match status" value="1"/>
</dbReference>
<feature type="domain" description="Peptidase M28" evidence="15">
    <location>
        <begin position="250"/>
        <end position="463"/>
    </location>
</feature>
<dbReference type="AlphaFoldDB" id="A0A2K1QZ33"/>
<organism evidence="16 17">
    <name type="scientific">Sphaceloma murrayae</name>
    <dbReference type="NCBI Taxonomy" id="2082308"/>
    <lineage>
        <taxon>Eukaryota</taxon>
        <taxon>Fungi</taxon>
        <taxon>Dikarya</taxon>
        <taxon>Ascomycota</taxon>
        <taxon>Pezizomycotina</taxon>
        <taxon>Dothideomycetes</taxon>
        <taxon>Dothideomycetidae</taxon>
        <taxon>Myriangiales</taxon>
        <taxon>Elsinoaceae</taxon>
        <taxon>Sphaceloma</taxon>
    </lineage>
</organism>
<protein>
    <recommendedName>
        <fullName evidence="13">Peptide hydrolase</fullName>
        <ecNumber evidence="13">3.4.-.-</ecNumber>
    </recommendedName>
</protein>
<dbReference type="STRING" id="2082308.A0A2K1QZ33"/>
<dbReference type="InterPro" id="IPR041756">
    <property type="entry name" value="M28_SGAP-like"/>
</dbReference>
<dbReference type="GO" id="GO:0008235">
    <property type="term" value="F:metalloexopeptidase activity"/>
    <property type="evidence" value="ECO:0007669"/>
    <property type="project" value="InterPro"/>
</dbReference>
<evidence type="ECO:0000256" key="7">
    <source>
        <dbReference type="ARBA" id="ARBA00022670"/>
    </source>
</evidence>
<evidence type="ECO:0000256" key="11">
    <source>
        <dbReference type="ARBA" id="ARBA00022833"/>
    </source>
</evidence>
<dbReference type="Gene3D" id="3.50.30.30">
    <property type="match status" value="1"/>
</dbReference>
<dbReference type="PANTHER" id="PTHR12147">
    <property type="entry name" value="METALLOPEPTIDASE M28 FAMILY MEMBER"/>
    <property type="match status" value="1"/>
</dbReference>
<evidence type="ECO:0000256" key="6">
    <source>
        <dbReference type="ARBA" id="ARBA00022525"/>
    </source>
</evidence>
<proteinExistence type="inferred from homology"/>
<evidence type="ECO:0000259" key="15">
    <source>
        <dbReference type="Pfam" id="PF04389"/>
    </source>
</evidence>
<sequence length="508" mass="54414">MKFTQATAAVALLAATVSAGPAPYAPVARRQDDGDRRRLVDSRRLQADIKQRALLRRSQKLQEIAYASPERNRVFGSVGHNATTKYLFDTIAELERYYTVEYQYFVETFSGGDATLSVNNASQPAALFTYAPNGKVTAPLVAVSNLGCNATDYPAEVAGNVALISRGSCEFGLKAALAGAAGASGAVIYNNINGTLSGTLGSVSRPEGPYPPTAGVSLQTGQTLLSFIQQGGATADLNVNAILENRTTQNVIAQTKQGDQNNVLVIGGHSDSVQAGPGINDDGSGTVGILETAIQLAKYRVNNAVRIAWWSAEEFGLLGSEYYVRTLPQEERDKIRLYLNFDMIASPNYFYGIYDGDGSSFNLSGPAGSAEAEKTFEDYFRANRIPFQGTEFSGRSDYGPFLDVGIPAGGLFTGAEVLKTPEEAILYGGEAGVAYDRNYHLVGDTVDNLNMESFLINTRAIADSVAKYAVSFDSLPPVANRTVPARKRDAAAVKRSGCNHKHAEPELY</sequence>
<evidence type="ECO:0000256" key="1">
    <source>
        <dbReference type="ARBA" id="ARBA00001947"/>
    </source>
</evidence>
<dbReference type="FunFam" id="3.40.630.10:FF:000054">
    <property type="entry name" value="Peptide hydrolase"/>
    <property type="match status" value="1"/>
</dbReference>
<keyword evidence="12" id="KW-0325">Glycoprotein</keyword>
<comment type="similarity">
    <text evidence="4">Belongs to the peptidase M28 family. M28A subfamily.</text>
</comment>
<dbReference type="CDD" id="cd02130">
    <property type="entry name" value="PA_ScAPY_like"/>
    <property type="match status" value="1"/>
</dbReference>
<dbReference type="GO" id="GO:0046872">
    <property type="term" value="F:metal ion binding"/>
    <property type="evidence" value="ECO:0007669"/>
    <property type="project" value="UniProtKB-KW"/>
</dbReference>
<dbReference type="GO" id="GO:0005576">
    <property type="term" value="C:extracellular region"/>
    <property type="evidence" value="ECO:0007669"/>
    <property type="project" value="UniProtKB-SubCell"/>
</dbReference>